<dbReference type="AlphaFoldDB" id="A0A482VZA2"/>
<accession>A0A482VZA2</accession>
<proteinExistence type="predicted"/>
<protein>
    <submittedName>
        <fullName evidence="1">Uncharacterized protein</fullName>
    </submittedName>
</protein>
<sequence length="79" mass="9105">MFSKQRLWEPSSDCFELRINNNNKSAAGMQLRWKNGDKRPGNWQLHCRLLVKTPRKNAAARRVSLPSGGCLSAVFRFEK</sequence>
<evidence type="ECO:0000313" key="1">
    <source>
        <dbReference type="EMBL" id="RZC37698.1"/>
    </source>
</evidence>
<dbReference type="EMBL" id="QDEB01050133">
    <property type="protein sequence ID" value="RZC37698.1"/>
    <property type="molecule type" value="Genomic_DNA"/>
</dbReference>
<dbReference type="Proteomes" id="UP000292052">
    <property type="component" value="Unassembled WGS sequence"/>
</dbReference>
<keyword evidence="2" id="KW-1185">Reference proteome</keyword>
<organism evidence="1 2">
    <name type="scientific">Asbolus verrucosus</name>
    <name type="common">Desert ironclad beetle</name>
    <dbReference type="NCBI Taxonomy" id="1661398"/>
    <lineage>
        <taxon>Eukaryota</taxon>
        <taxon>Metazoa</taxon>
        <taxon>Ecdysozoa</taxon>
        <taxon>Arthropoda</taxon>
        <taxon>Hexapoda</taxon>
        <taxon>Insecta</taxon>
        <taxon>Pterygota</taxon>
        <taxon>Neoptera</taxon>
        <taxon>Endopterygota</taxon>
        <taxon>Coleoptera</taxon>
        <taxon>Polyphaga</taxon>
        <taxon>Cucujiformia</taxon>
        <taxon>Tenebrionidae</taxon>
        <taxon>Pimeliinae</taxon>
        <taxon>Asbolus</taxon>
    </lineage>
</organism>
<reference evidence="1 2" key="1">
    <citation type="submission" date="2017-03" db="EMBL/GenBank/DDBJ databases">
        <title>Genome of the blue death feigning beetle - Asbolus verrucosus.</title>
        <authorList>
            <person name="Rider S.D."/>
        </authorList>
    </citation>
    <scope>NUCLEOTIDE SEQUENCE [LARGE SCALE GENOMIC DNA]</scope>
    <source>
        <strain evidence="1">Butters</strain>
        <tissue evidence="1">Head and leg muscle</tissue>
    </source>
</reference>
<evidence type="ECO:0000313" key="2">
    <source>
        <dbReference type="Proteomes" id="UP000292052"/>
    </source>
</evidence>
<gene>
    <name evidence="1" type="ORF">BDFB_013854</name>
</gene>
<name>A0A482VZA2_ASBVE</name>
<comment type="caution">
    <text evidence="1">The sequence shown here is derived from an EMBL/GenBank/DDBJ whole genome shotgun (WGS) entry which is preliminary data.</text>
</comment>